<keyword evidence="3" id="KW-1185">Reference proteome</keyword>
<reference evidence="4" key="1">
    <citation type="submission" date="2017-02" db="UniProtKB">
        <authorList>
            <consortium name="WormBaseParasite"/>
        </authorList>
    </citation>
    <scope>IDENTIFICATION</scope>
</reference>
<accession>A0A0N4UNY3</accession>
<dbReference type="EMBL" id="UYYG01000120">
    <property type="protein sequence ID" value="VDN53323.1"/>
    <property type="molecule type" value="Genomic_DNA"/>
</dbReference>
<name>A0A0N4UNY3_DRAME</name>
<organism evidence="2 4">
    <name type="scientific">Dracunculus medinensis</name>
    <name type="common">Guinea worm</name>
    <dbReference type="NCBI Taxonomy" id="318479"/>
    <lineage>
        <taxon>Eukaryota</taxon>
        <taxon>Metazoa</taxon>
        <taxon>Ecdysozoa</taxon>
        <taxon>Nematoda</taxon>
        <taxon>Chromadorea</taxon>
        <taxon>Rhabditida</taxon>
        <taxon>Spirurina</taxon>
        <taxon>Dracunculoidea</taxon>
        <taxon>Dracunculidae</taxon>
        <taxon>Dracunculus</taxon>
    </lineage>
</organism>
<proteinExistence type="predicted"/>
<dbReference type="Proteomes" id="UP000274756">
    <property type="component" value="Unassembled WGS sequence"/>
</dbReference>
<protein>
    <submittedName>
        <fullName evidence="4">Transposase</fullName>
    </submittedName>
</protein>
<evidence type="ECO:0000313" key="1">
    <source>
        <dbReference type="EMBL" id="VDN53323.1"/>
    </source>
</evidence>
<reference evidence="1 3" key="2">
    <citation type="submission" date="2018-11" db="EMBL/GenBank/DDBJ databases">
        <authorList>
            <consortium name="Pathogen Informatics"/>
        </authorList>
    </citation>
    <scope>NUCLEOTIDE SEQUENCE [LARGE SCALE GENOMIC DNA]</scope>
</reference>
<evidence type="ECO:0000313" key="4">
    <source>
        <dbReference type="WBParaSite" id="DME_0000964601-mRNA-1"/>
    </source>
</evidence>
<gene>
    <name evidence="1" type="ORF">DME_LOCUS3296</name>
</gene>
<evidence type="ECO:0000313" key="3">
    <source>
        <dbReference type="Proteomes" id="UP000274756"/>
    </source>
</evidence>
<dbReference type="WBParaSite" id="DME_0000964601-mRNA-1">
    <property type="protein sequence ID" value="DME_0000964601-mRNA-1"/>
    <property type="gene ID" value="DME_0000964601"/>
</dbReference>
<dbReference type="Proteomes" id="UP000038040">
    <property type="component" value="Unplaced"/>
</dbReference>
<evidence type="ECO:0000313" key="2">
    <source>
        <dbReference type="Proteomes" id="UP000038040"/>
    </source>
</evidence>
<dbReference type="AlphaFoldDB" id="A0A0N4UNY3"/>
<sequence>MMSTVKKKTRKIVFHAPQKFVGYVGLNDLLGKNFTAERDSKLNDIISDRHSDIDAITINAITIILSPNPKNYCNYCSK</sequence>